<feature type="domain" description="Putative acyltransferase ACT14924-like acyltransferase" evidence="1">
    <location>
        <begin position="10"/>
        <end position="244"/>
    </location>
</feature>
<dbReference type="RefSeq" id="WP_089355309.1">
    <property type="nucleotide sequence ID" value="NZ_FZPD01000001.1"/>
</dbReference>
<dbReference type="InterPro" id="IPR045746">
    <property type="entry name" value="ACT14924-like_Acyltransf_dom"/>
</dbReference>
<name>A0A239FAY1_EKHLU</name>
<organism evidence="2 3">
    <name type="scientific">Ekhidna lutea</name>
    <dbReference type="NCBI Taxonomy" id="447679"/>
    <lineage>
        <taxon>Bacteria</taxon>
        <taxon>Pseudomonadati</taxon>
        <taxon>Bacteroidota</taxon>
        <taxon>Cytophagia</taxon>
        <taxon>Cytophagales</taxon>
        <taxon>Reichenbachiellaceae</taxon>
        <taxon>Ekhidna</taxon>
    </lineage>
</organism>
<evidence type="ECO:0000259" key="1">
    <source>
        <dbReference type="Pfam" id="PF19576"/>
    </source>
</evidence>
<evidence type="ECO:0000313" key="3">
    <source>
        <dbReference type="Proteomes" id="UP000198393"/>
    </source>
</evidence>
<keyword evidence="3" id="KW-1185">Reference proteome</keyword>
<evidence type="ECO:0000313" key="2">
    <source>
        <dbReference type="EMBL" id="SNS53244.1"/>
    </source>
</evidence>
<sequence length="270" mass="30964">MEKFVEVRKLIAEKNPTLLKWLPGFVIRWVERIIHQDQVNAFMAANKDADAFEFSEATVKLLKQKLSIKGLENIPQPPQSCIFVANHPFGGMDAITIIHLLKDVRPDIKFIVNDLLMAVRNLKEKFVGVNKVGKSAAESLQKVEDQFASDSATFLFPAGLVSRKIDGEIMDLEWKKTFVTKAKKYGKPVLPVHIDGRLTNRFYRLASIRKFLGIKLNIEMFFLVDELFKQEDKEVNIVIGAPVLPNTFTRDKTDLEWAQWMKGEVYKLKE</sequence>
<dbReference type="Pfam" id="PF19576">
    <property type="entry name" value="Acyltransf_2"/>
    <property type="match status" value="1"/>
</dbReference>
<dbReference type="Proteomes" id="UP000198393">
    <property type="component" value="Unassembled WGS sequence"/>
</dbReference>
<dbReference type="SUPFAM" id="SSF69593">
    <property type="entry name" value="Glycerol-3-phosphate (1)-acyltransferase"/>
    <property type="match status" value="1"/>
</dbReference>
<proteinExistence type="predicted"/>
<dbReference type="OrthoDB" id="1113830at2"/>
<dbReference type="EMBL" id="FZPD01000001">
    <property type="protein sequence ID" value="SNS53244.1"/>
    <property type="molecule type" value="Genomic_DNA"/>
</dbReference>
<reference evidence="2 3" key="1">
    <citation type="submission" date="2017-06" db="EMBL/GenBank/DDBJ databases">
        <authorList>
            <person name="Kim H.J."/>
            <person name="Triplett B.A."/>
        </authorList>
    </citation>
    <scope>NUCLEOTIDE SEQUENCE [LARGE SCALE GENOMIC DNA]</scope>
    <source>
        <strain evidence="2 3">DSM 19307</strain>
    </source>
</reference>
<protein>
    <recommendedName>
        <fullName evidence="1">Putative acyltransferase ACT14924-like acyltransferase domain-containing protein</fullName>
    </recommendedName>
</protein>
<accession>A0A239FAY1</accession>
<gene>
    <name evidence="2" type="ORF">SAMN05421640_0551</name>
</gene>
<dbReference type="AlphaFoldDB" id="A0A239FAY1"/>